<comment type="function">
    <text evidence="9">Converts cobyric acid to cobinamide by the addition of aminopropanol on the F carboxylic group.</text>
</comment>
<evidence type="ECO:0000256" key="8">
    <source>
        <dbReference type="ARBA" id="ARBA00023136"/>
    </source>
</evidence>
<dbReference type="InterPro" id="IPR004485">
    <property type="entry name" value="Cobalamin_biosynth_CobD/CbiB"/>
</dbReference>
<evidence type="ECO:0000256" key="1">
    <source>
        <dbReference type="ARBA" id="ARBA00004651"/>
    </source>
</evidence>
<comment type="similarity">
    <text evidence="3 9">Belongs to the CobD/CbiB family.</text>
</comment>
<comment type="caution">
    <text evidence="9">Lacks conserved residue(s) required for the propagation of feature annotation.</text>
</comment>
<dbReference type="RefSeq" id="WP_307355431.1">
    <property type="nucleotide sequence ID" value="NZ_BAAACJ010000032.1"/>
</dbReference>
<accession>A0ABU0JQI9</accession>
<keyword evidence="7 9" id="KW-1133">Transmembrane helix</keyword>
<evidence type="ECO:0000256" key="5">
    <source>
        <dbReference type="ARBA" id="ARBA00022573"/>
    </source>
</evidence>
<dbReference type="Pfam" id="PF03186">
    <property type="entry name" value="CobD_Cbib"/>
    <property type="match status" value="1"/>
</dbReference>
<keyword evidence="5 9" id="KW-0169">Cobalamin biosynthesis</keyword>
<gene>
    <name evidence="9" type="primary">cobD</name>
    <name evidence="10" type="ORF">QOZ93_001097</name>
</gene>
<sequence>MYYALDILAAIIIDWIIGDPYGFPHPVIYIGKLISALQKKARALSKDNNKLLKALGGGIVLIVASLSFLIPFFLLYFTRRYVVLHHILNIIILWTTIACKCLKNEAKKVYTELEKDDLKEARVKLSYIVGRETSSLTEHEVIRADVETVAENSADGVIAPIFYAMIGGPYGSAFAMMYKGINTMDSMLGYLTEKYKYIGFFPAKVDDLFNLIPARITGILISLSAPIVRGNVLESLRIMIRDRKNHKSPNCAYPEAAAAGAMKVQLGGTNTYFGEVIEKPTIGDKIKELGKQHIIECIKLMYTSEILLYIIYFIIILLCWRIK</sequence>
<name>A0ABU0JQI9_HATLI</name>
<feature type="transmembrane region" description="Helical" evidence="9">
    <location>
        <begin position="54"/>
        <end position="74"/>
    </location>
</feature>
<evidence type="ECO:0000313" key="11">
    <source>
        <dbReference type="Proteomes" id="UP001224418"/>
    </source>
</evidence>
<evidence type="ECO:0000313" key="10">
    <source>
        <dbReference type="EMBL" id="MDQ0479356.1"/>
    </source>
</evidence>
<dbReference type="NCBIfam" id="TIGR00380">
    <property type="entry name" value="cobal_cbiB"/>
    <property type="match status" value="1"/>
</dbReference>
<evidence type="ECO:0000256" key="3">
    <source>
        <dbReference type="ARBA" id="ARBA00006263"/>
    </source>
</evidence>
<evidence type="ECO:0000256" key="7">
    <source>
        <dbReference type="ARBA" id="ARBA00022989"/>
    </source>
</evidence>
<comment type="subcellular location">
    <subcellularLocation>
        <location evidence="1 9">Cell membrane</location>
        <topology evidence="1 9">Multi-pass membrane protein</topology>
    </subcellularLocation>
</comment>
<feature type="transmembrane region" description="Helical" evidence="9">
    <location>
        <begin position="300"/>
        <end position="320"/>
    </location>
</feature>
<dbReference type="PANTHER" id="PTHR34308:SF1">
    <property type="entry name" value="COBALAMIN BIOSYNTHESIS PROTEIN CBIB"/>
    <property type="match status" value="1"/>
</dbReference>
<evidence type="ECO:0000256" key="2">
    <source>
        <dbReference type="ARBA" id="ARBA00004953"/>
    </source>
</evidence>
<dbReference type="GO" id="GO:0043757">
    <property type="term" value="F:adenosylcobinamide-phosphate synthase activity"/>
    <property type="evidence" value="ECO:0007669"/>
    <property type="project" value="UniProtKB-EC"/>
</dbReference>
<keyword evidence="10" id="KW-0436">Ligase</keyword>
<proteinExistence type="inferred from homology"/>
<evidence type="ECO:0000256" key="9">
    <source>
        <dbReference type="HAMAP-Rule" id="MF_00024"/>
    </source>
</evidence>
<evidence type="ECO:0000256" key="4">
    <source>
        <dbReference type="ARBA" id="ARBA00022475"/>
    </source>
</evidence>
<evidence type="ECO:0000256" key="6">
    <source>
        <dbReference type="ARBA" id="ARBA00022692"/>
    </source>
</evidence>
<dbReference type="HAMAP" id="MF_00024">
    <property type="entry name" value="CobD_CbiB"/>
    <property type="match status" value="1"/>
</dbReference>
<keyword evidence="4 9" id="KW-1003">Cell membrane</keyword>
<dbReference type="EMBL" id="JAUSWN010000007">
    <property type="protein sequence ID" value="MDQ0479356.1"/>
    <property type="molecule type" value="Genomic_DNA"/>
</dbReference>
<comment type="caution">
    <text evidence="10">The sequence shown here is derived from an EMBL/GenBank/DDBJ whole genome shotgun (WGS) entry which is preliminary data.</text>
</comment>
<organism evidence="10 11">
    <name type="scientific">Hathewaya limosa</name>
    <name type="common">Clostridium limosum</name>
    <dbReference type="NCBI Taxonomy" id="1536"/>
    <lineage>
        <taxon>Bacteria</taxon>
        <taxon>Bacillati</taxon>
        <taxon>Bacillota</taxon>
        <taxon>Clostridia</taxon>
        <taxon>Eubacteriales</taxon>
        <taxon>Clostridiaceae</taxon>
        <taxon>Hathewaya</taxon>
    </lineage>
</organism>
<reference evidence="10 11" key="1">
    <citation type="submission" date="2023-07" db="EMBL/GenBank/DDBJ databases">
        <title>Genomic Encyclopedia of Type Strains, Phase IV (KMG-IV): sequencing the most valuable type-strain genomes for metagenomic binning, comparative biology and taxonomic classification.</title>
        <authorList>
            <person name="Goeker M."/>
        </authorList>
    </citation>
    <scope>NUCLEOTIDE SEQUENCE [LARGE SCALE GENOMIC DNA]</scope>
    <source>
        <strain evidence="10 11">DSM 1400</strain>
    </source>
</reference>
<keyword evidence="8 9" id="KW-0472">Membrane</keyword>
<keyword evidence="6 9" id="KW-0812">Transmembrane</keyword>
<comment type="pathway">
    <text evidence="2 9">Cofactor biosynthesis; adenosylcobalamin biosynthesis.</text>
</comment>
<protein>
    <recommendedName>
        <fullName evidence="9">Cobalamin biosynthesis protein CobD</fullName>
    </recommendedName>
</protein>
<keyword evidence="11" id="KW-1185">Reference proteome</keyword>
<dbReference type="PANTHER" id="PTHR34308">
    <property type="entry name" value="COBALAMIN BIOSYNTHESIS PROTEIN CBIB"/>
    <property type="match status" value="1"/>
</dbReference>
<dbReference type="Proteomes" id="UP001224418">
    <property type="component" value="Unassembled WGS sequence"/>
</dbReference>